<organism evidence="1 2">
    <name type="scientific">Nepenthes gracilis</name>
    <name type="common">Slender pitcher plant</name>
    <dbReference type="NCBI Taxonomy" id="150966"/>
    <lineage>
        <taxon>Eukaryota</taxon>
        <taxon>Viridiplantae</taxon>
        <taxon>Streptophyta</taxon>
        <taxon>Embryophyta</taxon>
        <taxon>Tracheophyta</taxon>
        <taxon>Spermatophyta</taxon>
        <taxon>Magnoliopsida</taxon>
        <taxon>eudicotyledons</taxon>
        <taxon>Gunneridae</taxon>
        <taxon>Pentapetalae</taxon>
        <taxon>Caryophyllales</taxon>
        <taxon>Nepenthaceae</taxon>
        <taxon>Nepenthes</taxon>
    </lineage>
</organism>
<comment type="caution">
    <text evidence="1">The sequence shown here is derived from an EMBL/GenBank/DDBJ whole genome shotgun (WGS) entry which is preliminary data.</text>
</comment>
<reference evidence="1" key="1">
    <citation type="submission" date="2023-05" db="EMBL/GenBank/DDBJ databases">
        <title>Nepenthes gracilis genome sequencing.</title>
        <authorList>
            <person name="Fukushima K."/>
        </authorList>
    </citation>
    <scope>NUCLEOTIDE SEQUENCE</scope>
    <source>
        <strain evidence="1">SING2019-196</strain>
    </source>
</reference>
<gene>
    <name evidence="1" type="ORF">Nepgr_021650</name>
</gene>
<keyword evidence="2" id="KW-1185">Reference proteome</keyword>
<dbReference type="EMBL" id="BSYO01000021">
    <property type="protein sequence ID" value="GMH19809.1"/>
    <property type="molecule type" value="Genomic_DNA"/>
</dbReference>
<dbReference type="Proteomes" id="UP001279734">
    <property type="component" value="Unassembled WGS sequence"/>
</dbReference>
<proteinExistence type="predicted"/>
<sequence length="87" mass="9861">MDSIGLSPLLPWCLRSSAFYGPSWCRALESYLEFLEPPSMLVLLTVVAFWNGLEQGRTLVPSSFMEDERWIRSFPIALGLYVVAEFG</sequence>
<evidence type="ECO:0000313" key="2">
    <source>
        <dbReference type="Proteomes" id="UP001279734"/>
    </source>
</evidence>
<protein>
    <submittedName>
        <fullName evidence="1">Uncharacterized protein</fullName>
    </submittedName>
</protein>
<dbReference type="AlphaFoldDB" id="A0AAD3SZ17"/>
<evidence type="ECO:0000313" key="1">
    <source>
        <dbReference type="EMBL" id="GMH19809.1"/>
    </source>
</evidence>
<accession>A0AAD3SZ17</accession>
<name>A0AAD3SZ17_NEPGR</name>